<proteinExistence type="predicted"/>
<evidence type="ECO:0000313" key="3">
    <source>
        <dbReference type="Proteomes" id="UP000067626"/>
    </source>
</evidence>
<protein>
    <recommendedName>
        <fullName evidence="1">DUF6968 domain-containing protein</fullName>
    </recommendedName>
</protein>
<dbReference type="KEGG" id="ccro:CMC5_060280"/>
<dbReference type="AlphaFoldDB" id="A0A0K1EMF1"/>
<sequence>MKRTSKDRPLAVRNLQIRNEEGKNTALVAEIYPPTRQYAGMPWECRYRITGLQPSPIEGMSAGEDGIQSLHHCIQDIANRMDAEVTRGRVSYPDGERFDNLELCRETIASKRPKRNRSSLPTDASLVREIRKVAAAVHEDPVGVRRALRVLRRRASAQGLIADVLLCLESELAAARVLRDDALELRLLRSIAQSQPSAANLAALADALVQHGHARAARAWLARAAAVVESGTRLERLILHKIEREGRKPDSDSPE</sequence>
<gene>
    <name evidence="2" type="ORF">CMC5_060280</name>
</gene>
<keyword evidence="3" id="KW-1185">Reference proteome</keyword>
<accession>A0A0K1EMF1</accession>
<dbReference type="STRING" id="52.CMC5_060280"/>
<dbReference type="InterPro" id="IPR054241">
    <property type="entry name" value="DUF6968"/>
</dbReference>
<evidence type="ECO:0000313" key="2">
    <source>
        <dbReference type="EMBL" id="AKT41817.1"/>
    </source>
</evidence>
<organism evidence="2 3">
    <name type="scientific">Chondromyces crocatus</name>
    <dbReference type="NCBI Taxonomy" id="52"/>
    <lineage>
        <taxon>Bacteria</taxon>
        <taxon>Pseudomonadati</taxon>
        <taxon>Myxococcota</taxon>
        <taxon>Polyangia</taxon>
        <taxon>Polyangiales</taxon>
        <taxon>Polyangiaceae</taxon>
        <taxon>Chondromyces</taxon>
    </lineage>
</organism>
<dbReference type="Pfam" id="PF22302">
    <property type="entry name" value="DUF6968"/>
    <property type="match status" value="1"/>
</dbReference>
<dbReference type="EMBL" id="CP012159">
    <property type="protein sequence ID" value="AKT41817.1"/>
    <property type="molecule type" value="Genomic_DNA"/>
</dbReference>
<dbReference type="Proteomes" id="UP000067626">
    <property type="component" value="Chromosome"/>
</dbReference>
<dbReference type="RefSeq" id="WP_425394817.1">
    <property type="nucleotide sequence ID" value="NZ_CP012159.1"/>
</dbReference>
<name>A0A0K1EMF1_CHOCO</name>
<feature type="domain" description="DUF6968" evidence="1">
    <location>
        <begin position="12"/>
        <end position="92"/>
    </location>
</feature>
<evidence type="ECO:0000259" key="1">
    <source>
        <dbReference type="Pfam" id="PF22302"/>
    </source>
</evidence>
<reference evidence="2 3" key="1">
    <citation type="submission" date="2015-07" db="EMBL/GenBank/DDBJ databases">
        <title>Genome analysis of myxobacterium Chondromyces crocatus Cm c5 reveals a high potential for natural compound synthesis and the genetic basis for the loss of fruiting body formation.</title>
        <authorList>
            <person name="Zaburannyi N."/>
            <person name="Bunk B."/>
            <person name="Maier J."/>
            <person name="Overmann J."/>
            <person name="Mueller R."/>
        </authorList>
    </citation>
    <scope>NUCLEOTIDE SEQUENCE [LARGE SCALE GENOMIC DNA]</scope>
    <source>
        <strain evidence="2 3">Cm c5</strain>
    </source>
</reference>